<dbReference type="InterPro" id="IPR046036">
    <property type="entry name" value="DUF5994"/>
</dbReference>
<gene>
    <name evidence="2" type="ORF">JW613_27510</name>
</gene>
<dbReference type="RefSeq" id="WP_209213571.1">
    <property type="nucleotide sequence ID" value="NZ_JAFFZM010000019.1"/>
</dbReference>
<sequence>MTATTDRTTTDPSTTDERVSPPPVRLALTPANAPPGLLDGAWWPRSRDLFRELPTLTARLDVCWGRITRVTVNPTHWPVIPRKVPVAGHTVGVGWFSKEQDPHKLILLSYTADRGRWDLLVIPPETTAASADRLMSAAAVPGSLLTARMLMDDEHRIRDAAEDRGRTAEWDAEGGAAPPPGHSTGLRASATLER</sequence>
<dbReference type="EMBL" id="JAFFZM010000019">
    <property type="protein sequence ID" value="MBO8202014.1"/>
    <property type="molecule type" value="Genomic_DNA"/>
</dbReference>
<dbReference type="GeneID" id="96262376"/>
<feature type="compositionally biased region" description="Low complexity" evidence="1">
    <location>
        <begin position="1"/>
        <end position="13"/>
    </location>
</feature>
<evidence type="ECO:0000256" key="1">
    <source>
        <dbReference type="SAM" id="MobiDB-lite"/>
    </source>
</evidence>
<protein>
    <submittedName>
        <fullName evidence="2">Uncharacterized protein</fullName>
    </submittedName>
</protein>
<evidence type="ECO:0000313" key="2">
    <source>
        <dbReference type="EMBL" id="MBO8202014.1"/>
    </source>
</evidence>
<evidence type="ECO:0000313" key="3">
    <source>
        <dbReference type="Proteomes" id="UP000721954"/>
    </source>
</evidence>
<organism evidence="2 3">
    <name type="scientific">Streptomyces smyrnaeus</name>
    <dbReference type="NCBI Taxonomy" id="1387713"/>
    <lineage>
        <taxon>Bacteria</taxon>
        <taxon>Bacillati</taxon>
        <taxon>Actinomycetota</taxon>
        <taxon>Actinomycetes</taxon>
        <taxon>Kitasatosporales</taxon>
        <taxon>Streptomycetaceae</taxon>
        <taxon>Streptomyces</taxon>
    </lineage>
</organism>
<comment type="caution">
    <text evidence="2">The sequence shown here is derived from an EMBL/GenBank/DDBJ whole genome shotgun (WGS) entry which is preliminary data.</text>
</comment>
<dbReference type="Pfam" id="PF19457">
    <property type="entry name" value="DUF5994"/>
    <property type="match status" value="1"/>
</dbReference>
<proteinExistence type="predicted"/>
<feature type="region of interest" description="Disordered" evidence="1">
    <location>
        <begin position="160"/>
        <end position="194"/>
    </location>
</feature>
<reference evidence="2 3" key="1">
    <citation type="submission" date="2021-02" db="EMBL/GenBank/DDBJ databases">
        <title>Streptomyces spirodelae sp. nov., isolated from duckweed.</title>
        <authorList>
            <person name="Saimee Y."/>
            <person name="Duangmal K."/>
        </authorList>
    </citation>
    <scope>NUCLEOTIDE SEQUENCE [LARGE SCALE GENOMIC DNA]</scope>
    <source>
        <strain evidence="2 3">DSM 42105</strain>
    </source>
</reference>
<accession>A0ABS3Y359</accession>
<keyword evidence="3" id="KW-1185">Reference proteome</keyword>
<name>A0ABS3Y359_9ACTN</name>
<feature type="region of interest" description="Disordered" evidence="1">
    <location>
        <begin position="1"/>
        <end position="23"/>
    </location>
</feature>
<dbReference type="Proteomes" id="UP000721954">
    <property type="component" value="Unassembled WGS sequence"/>
</dbReference>
<feature type="compositionally biased region" description="Basic and acidic residues" evidence="1">
    <location>
        <begin position="160"/>
        <end position="169"/>
    </location>
</feature>